<evidence type="ECO:0000256" key="4">
    <source>
        <dbReference type="ARBA" id="ARBA00022500"/>
    </source>
</evidence>
<dbReference type="Gene3D" id="1.20.120.160">
    <property type="entry name" value="HPT domain"/>
    <property type="match status" value="1"/>
</dbReference>
<evidence type="ECO:0000259" key="13">
    <source>
        <dbReference type="PROSITE" id="PS50109"/>
    </source>
</evidence>
<evidence type="ECO:0000259" key="15">
    <source>
        <dbReference type="PROSITE" id="PS50894"/>
    </source>
</evidence>
<dbReference type="Gene3D" id="1.10.287.560">
    <property type="entry name" value="Histidine kinase CheA-like, homodimeric domain"/>
    <property type="match status" value="1"/>
</dbReference>
<evidence type="ECO:0000256" key="11">
    <source>
        <dbReference type="ARBA" id="ARBA00035100"/>
    </source>
</evidence>
<evidence type="ECO:0000313" key="16">
    <source>
        <dbReference type="EMBL" id="MCV2886439.1"/>
    </source>
</evidence>
<dbReference type="PANTHER" id="PTHR43395">
    <property type="entry name" value="SENSOR HISTIDINE KINASE CHEA"/>
    <property type="match status" value="1"/>
</dbReference>
<dbReference type="InterPro" id="IPR036890">
    <property type="entry name" value="HATPase_C_sf"/>
</dbReference>
<evidence type="ECO:0000256" key="8">
    <source>
        <dbReference type="ARBA" id="ARBA00022777"/>
    </source>
</evidence>
<comment type="caution">
    <text evidence="16">The sequence shown here is derived from an EMBL/GenBank/DDBJ whole genome shotgun (WGS) entry which is preliminary data.</text>
</comment>
<protein>
    <recommendedName>
        <fullName evidence="3">Chemotaxis protein CheA</fullName>
        <ecNumber evidence="2">2.7.13.3</ecNumber>
    </recommendedName>
</protein>
<dbReference type="SMART" id="SM01231">
    <property type="entry name" value="H-kinase_dim"/>
    <property type="match status" value="1"/>
</dbReference>
<evidence type="ECO:0000256" key="1">
    <source>
        <dbReference type="ARBA" id="ARBA00000085"/>
    </source>
</evidence>
<dbReference type="Pfam" id="PF02518">
    <property type="entry name" value="HATPase_c"/>
    <property type="match status" value="1"/>
</dbReference>
<keyword evidence="8" id="KW-0418">Kinase</keyword>
<dbReference type="EMBL" id="JAOWKX010000011">
    <property type="protein sequence ID" value="MCV2886439.1"/>
    <property type="molecule type" value="Genomic_DNA"/>
</dbReference>
<evidence type="ECO:0000256" key="12">
    <source>
        <dbReference type="PROSITE-ProRule" id="PRU00110"/>
    </source>
</evidence>
<gene>
    <name evidence="16" type="ORF">OE749_17220</name>
</gene>
<keyword evidence="17" id="KW-1185">Reference proteome</keyword>
<dbReference type="InterPro" id="IPR036061">
    <property type="entry name" value="CheW-like_dom_sf"/>
</dbReference>
<dbReference type="EC" id="2.7.13.3" evidence="2"/>
<comment type="catalytic activity">
    <reaction evidence="1">
        <text>ATP + protein L-histidine = ADP + protein N-phospho-L-histidine.</text>
        <dbReference type="EC" id="2.7.13.3"/>
    </reaction>
</comment>
<dbReference type="Pfam" id="PF01584">
    <property type="entry name" value="CheW"/>
    <property type="match status" value="1"/>
</dbReference>
<evidence type="ECO:0000256" key="6">
    <source>
        <dbReference type="ARBA" id="ARBA00022679"/>
    </source>
</evidence>
<dbReference type="InterPro" id="IPR036641">
    <property type="entry name" value="HPT_dom_sf"/>
</dbReference>
<dbReference type="Proteomes" id="UP001652504">
    <property type="component" value="Unassembled WGS sequence"/>
</dbReference>
<dbReference type="CDD" id="cd16916">
    <property type="entry name" value="HATPase_CheA-like"/>
    <property type="match status" value="1"/>
</dbReference>
<keyword evidence="5 12" id="KW-0597">Phosphoprotein</keyword>
<dbReference type="Gene3D" id="2.30.30.40">
    <property type="entry name" value="SH3 Domains"/>
    <property type="match status" value="1"/>
</dbReference>
<dbReference type="PANTHER" id="PTHR43395:SF10">
    <property type="entry name" value="CHEMOTAXIS PROTEIN CHEA"/>
    <property type="match status" value="1"/>
</dbReference>
<dbReference type="SUPFAM" id="SSF47226">
    <property type="entry name" value="Histidine-containing phosphotransfer domain, HPT domain"/>
    <property type="match status" value="1"/>
</dbReference>
<accession>A0ABT3ACP6</accession>
<dbReference type="CDD" id="cd00731">
    <property type="entry name" value="CheA_reg"/>
    <property type="match status" value="1"/>
</dbReference>
<dbReference type="PROSITE" id="PS50851">
    <property type="entry name" value="CHEW"/>
    <property type="match status" value="1"/>
</dbReference>
<dbReference type="SUPFAM" id="SSF55874">
    <property type="entry name" value="ATPase domain of HSP90 chaperone/DNA topoisomerase II/histidine kinase"/>
    <property type="match status" value="1"/>
</dbReference>
<keyword evidence="9" id="KW-0067">ATP-binding</keyword>
<dbReference type="InterPro" id="IPR004358">
    <property type="entry name" value="Sig_transdc_His_kin-like_C"/>
</dbReference>
<evidence type="ECO:0000256" key="2">
    <source>
        <dbReference type="ARBA" id="ARBA00012438"/>
    </source>
</evidence>
<feature type="domain" description="Histidine kinase" evidence="13">
    <location>
        <begin position="330"/>
        <end position="544"/>
    </location>
</feature>
<dbReference type="SMART" id="SM00073">
    <property type="entry name" value="HPT"/>
    <property type="match status" value="1"/>
</dbReference>
<reference evidence="16 17" key="1">
    <citation type="submission" date="2022-10" db="EMBL/GenBank/DDBJ databases">
        <title>Aestuariibacter sp. AA17 isolated from Montipora capitata coral fragment.</title>
        <authorList>
            <person name="Emsley S.A."/>
            <person name="Pfannmuller K.M."/>
            <person name="Loughran R.M."/>
            <person name="Shlafstein M."/>
            <person name="Papke E."/>
            <person name="Saw J.H."/>
            <person name="Ushijima B."/>
            <person name="Videau P."/>
        </authorList>
    </citation>
    <scope>NUCLEOTIDE SEQUENCE [LARGE SCALE GENOMIC DNA]</scope>
    <source>
        <strain evidence="16 17">AA17</strain>
    </source>
</reference>
<keyword evidence="4" id="KW-0145">Chemotaxis</keyword>
<comment type="function">
    <text evidence="11">Involved in the transmission of sensory signals from the chemoreceptors to the flagellar motors. CheA is autophosphorylated; it can transfer its phosphate group to either CheB or CheY.</text>
</comment>
<dbReference type="InterPro" id="IPR005467">
    <property type="entry name" value="His_kinase_dom"/>
</dbReference>
<dbReference type="PROSITE" id="PS50109">
    <property type="entry name" value="HIS_KIN"/>
    <property type="match status" value="1"/>
</dbReference>
<evidence type="ECO:0000256" key="9">
    <source>
        <dbReference type="ARBA" id="ARBA00022840"/>
    </source>
</evidence>
<dbReference type="SUPFAM" id="SSF50341">
    <property type="entry name" value="CheW-like"/>
    <property type="match status" value="1"/>
</dbReference>
<proteinExistence type="predicted"/>
<dbReference type="InterPro" id="IPR008207">
    <property type="entry name" value="Sig_transdc_His_kin_Hpt_dom"/>
</dbReference>
<evidence type="ECO:0000259" key="14">
    <source>
        <dbReference type="PROSITE" id="PS50851"/>
    </source>
</evidence>
<sequence>MDLLNVFLEEAREHLNALEESLLVLEQSPSDASEINTAFRAMHTIKGSAGMVGLDHVSYFTHHVETLFDQVRKGIIRLDHASISLLLDAKDHVESLIFKESSNEMMAISEQLIHRLQDIAPTEHAVTPEAEIPPSQLDEGEGYWRITIAPDENAFVDGFDCMPVLRELQSLGDSALTVGWREQPQQESFDPLKCNLVFLLLLSADVSKDSIHDAFMFVQDDWQIDIDRLSFNESDKLGDILQDIGAIDKAKIEAIQNSKPKLGELLSESGLVSEKTVDQALQQQAFIRKEKEKTTPSQPTIKVPSNKLDRLMDLVSELVIVHSAISQVSLVNDIEALDTASEELGRLTAELRDTTFSVRMLPIGSTFGRFRRLVRDLSRELGKQVQLETYGADTELDKVVLERLGDPLVHILRNSLDHGIEMADVRQAAGKSSQGTIKLEATYESGSVKITVSDDGGGLHADKILAKAIERGVVSAEDNLSVHEIQNLIFEPGFSTAAKVSDVSGRGVGMDVVKTSIEALQGQVTIDSVQGKGTAIAITLPMTLAIIEGLLVRIGIEYYVIPLNTVQECIEEQTTESMLHQSTRVINCRGDYITCINLRQLFHVKQDMPKLQQTIICRAQEQQFGLSVDEIVGQRQTVIKNLSPLYRHTTGLLGATILGDGNVALILDINDLYDSCQLSDSYENMPAETPPC</sequence>
<feature type="domain" description="CheW-like" evidence="14">
    <location>
        <begin position="546"/>
        <end position="678"/>
    </location>
</feature>
<dbReference type="InterPro" id="IPR003594">
    <property type="entry name" value="HATPase_dom"/>
</dbReference>
<organism evidence="16 17">
    <name type="scientific">Fluctibacter corallii</name>
    <dbReference type="NCBI Taxonomy" id="2984329"/>
    <lineage>
        <taxon>Bacteria</taxon>
        <taxon>Pseudomonadati</taxon>
        <taxon>Pseudomonadota</taxon>
        <taxon>Gammaproteobacteria</taxon>
        <taxon>Alteromonadales</taxon>
        <taxon>Alteromonadaceae</taxon>
        <taxon>Fluctibacter</taxon>
    </lineage>
</organism>
<dbReference type="InterPro" id="IPR037006">
    <property type="entry name" value="CheA-like_homodim_sf"/>
</dbReference>
<dbReference type="InterPro" id="IPR051315">
    <property type="entry name" value="Bact_Chemotaxis_CheA"/>
</dbReference>
<evidence type="ECO:0000256" key="5">
    <source>
        <dbReference type="ARBA" id="ARBA00022553"/>
    </source>
</evidence>
<dbReference type="Gene3D" id="3.30.565.10">
    <property type="entry name" value="Histidine kinase-like ATPase, C-terminal domain"/>
    <property type="match status" value="1"/>
</dbReference>
<dbReference type="InterPro" id="IPR002545">
    <property type="entry name" value="CheW-lke_dom"/>
</dbReference>
<keyword evidence="10" id="KW-0902">Two-component regulatory system</keyword>
<evidence type="ECO:0000256" key="3">
    <source>
        <dbReference type="ARBA" id="ARBA00021495"/>
    </source>
</evidence>
<dbReference type="RefSeq" id="WP_263713726.1">
    <property type="nucleotide sequence ID" value="NZ_JAOWKX010000011.1"/>
</dbReference>
<evidence type="ECO:0000313" key="17">
    <source>
        <dbReference type="Proteomes" id="UP001652504"/>
    </source>
</evidence>
<dbReference type="Pfam" id="PF01627">
    <property type="entry name" value="Hpt"/>
    <property type="match status" value="1"/>
</dbReference>
<feature type="modified residue" description="Phosphohistidine" evidence="12">
    <location>
        <position position="43"/>
    </location>
</feature>
<dbReference type="InterPro" id="IPR004105">
    <property type="entry name" value="CheA-like_dim"/>
</dbReference>
<dbReference type="PRINTS" id="PR00344">
    <property type="entry name" value="BCTRLSENSOR"/>
</dbReference>
<dbReference type="Pfam" id="PF02895">
    <property type="entry name" value="H-kinase_dim"/>
    <property type="match status" value="1"/>
</dbReference>
<dbReference type="SUPFAM" id="SSF47384">
    <property type="entry name" value="Homodimeric domain of signal transducing histidine kinase"/>
    <property type="match status" value="1"/>
</dbReference>
<dbReference type="InterPro" id="IPR036097">
    <property type="entry name" value="HisK_dim/P_sf"/>
</dbReference>
<dbReference type="SMART" id="SM00387">
    <property type="entry name" value="HATPase_c"/>
    <property type="match status" value="1"/>
</dbReference>
<dbReference type="PROSITE" id="PS50894">
    <property type="entry name" value="HPT"/>
    <property type="match status" value="1"/>
</dbReference>
<evidence type="ECO:0000256" key="7">
    <source>
        <dbReference type="ARBA" id="ARBA00022741"/>
    </source>
</evidence>
<dbReference type="SMART" id="SM00260">
    <property type="entry name" value="CheW"/>
    <property type="match status" value="1"/>
</dbReference>
<keyword evidence="6" id="KW-0808">Transferase</keyword>
<name>A0ABT3ACP6_9ALTE</name>
<dbReference type="CDD" id="cd00088">
    <property type="entry name" value="HPT"/>
    <property type="match status" value="1"/>
</dbReference>
<keyword evidence="7" id="KW-0547">Nucleotide-binding</keyword>
<feature type="domain" description="HPt" evidence="15">
    <location>
        <begin position="1"/>
        <end position="100"/>
    </location>
</feature>
<evidence type="ECO:0000256" key="10">
    <source>
        <dbReference type="ARBA" id="ARBA00023012"/>
    </source>
</evidence>